<dbReference type="Proteomes" id="UP000620147">
    <property type="component" value="Unassembled WGS sequence"/>
</dbReference>
<feature type="coiled-coil region" evidence="1">
    <location>
        <begin position="5"/>
        <end position="32"/>
    </location>
</feature>
<proteinExistence type="predicted"/>
<reference evidence="2 3" key="1">
    <citation type="submission" date="2020-06" db="EMBL/GenBank/DDBJ databases">
        <title>Characterization of fructooligosaccharide metabolism and fructooligosaccharide-degrading enzymes in human commensal butyrate producers.</title>
        <authorList>
            <person name="Tanno H."/>
            <person name="Fujii T."/>
            <person name="Hirano K."/>
            <person name="Maeno S."/>
            <person name="Tonozuka T."/>
            <person name="Sakamoto M."/>
            <person name="Ohkuma M."/>
            <person name="Tochio T."/>
            <person name="Endo A."/>
        </authorList>
    </citation>
    <scope>NUCLEOTIDE SEQUENCE [LARGE SCALE GENOMIC DNA]</scope>
    <source>
        <strain evidence="2 3">JCM 31056</strain>
    </source>
</reference>
<sequence length="53" mass="6095">MKRTANKFQRAYMVAKARVQEVESQQEAIEKKFIADKGIVNPDGSVPEFLYCM</sequence>
<comment type="caution">
    <text evidence="2">The sequence shown here is derived from an EMBL/GenBank/DDBJ whole genome shotgun (WGS) entry which is preliminary data.</text>
</comment>
<organism evidence="2 3">
    <name type="scientific">Butyricicoccus faecihominis</name>
    <dbReference type="NCBI Taxonomy" id="1712515"/>
    <lineage>
        <taxon>Bacteria</taxon>
        <taxon>Bacillati</taxon>
        <taxon>Bacillota</taxon>
        <taxon>Clostridia</taxon>
        <taxon>Eubacteriales</taxon>
        <taxon>Butyricicoccaceae</taxon>
        <taxon>Butyricicoccus</taxon>
    </lineage>
</organism>
<gene>
    <name evidence="2" type="ORF">BUFA31_02410</name>
</gene>
<keyword evidence="3" id="KW-1185">Reference proteome</keyword>
<dbReference type="EMBL" id="BLYJ01000002">
    <property type="protein sequence ID" value="GFO87077.1"/>
    <property type="molecule type" value="Genomic_DNA"/>
</dbReference>
<evidence type="ECO:0000256" key="1">
    <source>
        <dbReference type="SAM" id="Coils"/>
    </source>
</evidence>
<name>A0ABQ1DWG4_9FIRM</name>
<accession>A0ABQ1DWG4</accession>
<evidence type="ECO:0000313" key="2">
    <source>
        <dbReference type="EMBL" id="GFO87077.1"/>
    </source>
</evidence>
<protein>
    <submittedName>
        <fullName evidence="2">Uncharacterized protein</fullName>
    </submittedName>
</protein>
<evidence type="ECO:0000313" key="3">
    <source>
        <dbReference type="Proteomes" id="UP000620147"/>
    </source>
</evidence>
<keyword evidence="1" id="KW-0175">Coiled coil</keyword>
<dbReference type="RefSeq" id="WP_188886455.1">
    <property type="nucleotide sequence ID" value="NZ_BLYJ01000002.1"/>
</dbReference>